<dbReference type="AlphaFoldDB" id="A0A1B0AMD6"/>
<reference evidence="2" key="1">
    <citation type="submission" date="2015-01" db="EMBL/GenBank/DDBJ databases">
        <authorList>
            <person name="Aksoy S."/>
            <person name="Warren W."/>
            <person name="Wilson R.K."/>
        </authorList>
    </citation>
    <scope>NUCLEOTIDE SEQUENCE [LARGE SCALE GENOMIC DNA]</scope>
    <source>
        <strain evidence="2">IAEA</strain>
    </source>
</reference>
<dbReference type="EMBL" id="JXJN01000389">
    <property type="status" value="NOT_ANNOTATED_CDS"/>
    <property type="molecule type" value="Genomic_DNA"/>
</dbReference>
<accession>A0A1B0AMD6</accession>
<proteinExistence type="predicted"/>
<dbReference type="EnsemblMetazoa" id="GPPI001721-RA">
    <property type="protein sequence ID" value="GPPI001721-PA"/>
    <property type="gene ID" value="GPPI001721"/>
</dbReference>
<keyword evidence="2" id="KW-1185">Reference proteome</keyword>
<dbReference type="Proteomes" id="UP000092460">
    <property type="component" value="Unassembled WGS sequence"/>
</dbReference>
<reference evidence="1" key="2">
    <citation type="submission" date="2020-05" db="UniProtKB">
        <authorList>
            <consortium name="EnsemblMetazoa"/>
        </authorList>
    </citation>
    <scope>IDENTIFICATION</scope>
    <source>
        <strain evidence="1">IAEA</strain>
    </source>
</reference>
<organism evidence="1 2">
    <name type="scientific">Glossina palpalis gambiensis</name>
    <dbReference type="NCBI Taxonomy" id="67801"/>
    <lineage>
        <taxon>Eukaryota</taxon>
        <taxon>Metazoa</taxon>
        <taxon>Ecdysozoa</taxon>
        <taxon>Arthropoda</taxon>
        <taxon>Hexapoda</taxon>
        <taxon>Insecta</taxon>
        <taxon>Pterygota</taxon>
        <taxon>Neoptera</taxon>
        <taxon>Endopterygota</taxon>
        <taxon>Diptera</taxon>
        <taxon>Brachycera</taxon>
        <taxon>Muscomorpha</taxon>
        <taxon>Hippoboscoidea</taxon>
        <taxon>Glossinidae</taxon>
        <taxon>Glossina</taxon>
    </lineage>
</organism>
<evidence type="ECO:0000313" key="1">
    <source>
        <dbReference type="EnsemblMetazoa" id="GPPI001721-PA"/>
    </source>
</evidence>
<evidence type="ECO:0000313" key="2">
    <source>
        <dbReference type="Proteomes" id="UP000092460"/>
    </source>
</evidence>
<name>A0A1B0AMD6_9MUSC</name>
<sequence length="135" mass="15482">MIELILPYIERFILRTYKKLHMIVPAFTNFEFFIWFTTQTSIIGFNGKHTFISGVKIDQSKERGKQRGWNAYEGSAILENIKHISEKLVPFKINDWKTAENALLFLATPMTRSQQTQPDQTGVGGGGLAFQQEIL</sequence>
<protein>
    <submittedName>
        <fullName evidence="1">Uncharacterized protein</fullName>
    </submittedName>
</protein>
<dbReference type="VEuPathDB" id="VectorBase:GPPI001721"/>